<protein>
    <recommendedName>
        <fullName evidence="10">D-lactate dehydrogenase (cytochrome)</fullName>
        <ecNumber evidence="10">1.1.2.4</ecNumber>
    </recommendedName>
</protein>
<dbReference type="InterPro" id="IPR016171">
    <property type="entry name" value="Vanillyl_alc_oxidase_C-sub2"/>
</dbReference>
<dbReference type="GO" id="GO:0004458">
    <property type="term" value="F:D-lactate dehydrogenase (cytochrome) activity"/>
    <property type="evidence" value="ECO:0007669"/>
    <property type="project" value="UniProtKB-EC"/>
</dbReference>
<keyword evidence="4" id="KW-0479">Metal-binding</keyword>
<dbReference type="SUPFAM" id="SSF46548">
    <property type="entry name" value="alpha-helical ferredoxin"/>
    <property type="match status" value="1"/>
</dbReference>
<evidence type="ECO:0000259" key="11">
    <source>
        <dbReference type="PROSITE" id="PS51379"/>
    </source>
</evidence>
<dbReference type="PROSITE" id="PS51379">
    <property type="entry name" value="4FE4S_FER_2"/>
    <property type="match status" value="1"/>
</dbReference>
<evidence type="ECO:0000256" key="2">
    <source>
        <dbReference type="ARBA" id="ARBA00008000"/>
    </source>
</evidence>
<dbReference type="Pfam" id="PF02913">
    <property type="entry name" value="FAD-oxidase_C"/>
    <property type="match status" value="1"/>
</dbReference>
<keyword evidence="5" id="KW-0274">FAD</keyword>
<organism evidence="13 14">
    <name type="scientific">Helcobacillus massiliensis</name>
    <dbReference type="NCBI Taxonomy" id="521392"/>
    <lineage>
        <taxon>Bacteria</taxon>
        <taxon>Bacillati</taxon>
        <taxon>Actinomycetota</taxon>
        <taxon>Actinomycetes</taxon>
        <taxon>Micrococcales</taxon>
        <taxon>Dermabacteraceae</taxon>
        <taxon>Helcobacillus</taxon>
    </lineage>
</organism>
<dbReference type="AlphaFoldDB" id="A0A839QXD9"/>
<dbReference type="InterPro" id="IPR006094">
    <property type="entry name" value="Oxid_FAD_bind_N"/>
</dbReference>
<evidence type="ECO:0000256" key="6">
    <source>
        <dbReference type="ARBA" id="ARBA00022946"/>
    </source>
</evidence>
<dbReference type="InterPro" id="IPR017896">
    <property type="entry name" value="4Fe4S_Fe-S-bd"/>
</dbReference>
<comment type="caution">
    <text evidence="13">The sequence shown here is derived from an EMBL/GenBank/DDBJ whole genome shotgun (WGS) entry which is preliminary data.</text>
</comment>
<dbReference type="GO" id="GO:0008720">
    <property type="term" value="F:D-lactate dehydrogenase (NAD+) activity"/>
    <property type="evidence" value="ECO:0007669"/>
    <property type="project" value="TreeGrafter"/>
</dbReference>
<dbReference type="SUPFAM" id="SSF55103">
    <property type="entry name" value="FAD-linked oxidases, C-terminal domain"/>
    <property type="match status" value="1"/>
</dbReference>
<feature type="domain" description="FAD-binding PCMH-type" evidence="12">
    <location>
        <begin position="38"/>
        <end position="266"/>
    </location>
</feature>
<dbReference type="PROSITE" id="PS51387">
    <property type="entry name" value="FAD_PCMH"/>
    <property type="match status" value="1"/>
</dbReference>
<dbReference type="InterPro" id="IPR017900">
    <property type="entry name" value="4Fe4S_Fe_S_CS"/>
</dbReference>
<keyword evidence="6" id="KW-0809">Transit peptide</keyword>
<dbReference type="GO" id="GO:1903457">
    <property type="term" value="P:lactate catabolic process"/>
    <property type="evidence" value="ECO:0007669"/>
    <property type="project" value="TreeGrafter"/>
</dbReference>
<dbReference type="Pfam" id="PF13183">
    <property type="entry name" value="Fer4_8"/>
    <property type="match status" value="1"/>
</dbReference>
<dbReference type="Gene3D" id="3.30.465.10">
    <property type="match status" value="1"/>
</dbReference>
<dbReference type="InterPro" id="IPR036318">
    <property type="entry name" value="FAD-bd_PCMH-like_sf"/>
</dbReference>
<comment type="similarity">
    <text evidence="2">Belongs to the FAD-binding oxidoreductase/transferase type 4 family.</text>
</comment>
<evidence type="ECO:0000256" key="1">
    <source>
        <dbReference type="ARBA" id="ARBA00001974"/>
    </source>
</evidence>
<dbReference type="InterPro" id="IPR009051">
    <property type="entry name" value="Helical_ferredxn"/>
</dbReference>
<evidence type="ECO:0000256" key="7">
    <source>
        <dbReference type="ARBA" id="ARBA00023002"/>
    </source>
</evidence>
<dbReference type="InterPro" id="IPR016169">
    <property type="entry name" value="FAD-bd_PCMH_sub2"/>
</dbReference>
<keyword evidence="7" id="KW-0560">Oxidoreductase</keyword>
<evidence type="ECO:0000313" key="13">
    <source>
        <dbReference type="EMBL" id="MBB3023490.1"/>
    </source>
</evidence>
<dbReference type="Gene3D" id="1.10.1060.10">
    <property type="entry name" value="Alpha-helical ferredoxin"/>
    <property type="match status" value="1"/>
</dbReference>
<dbReference type="Gene3D" id="3.30.43.10">
    <property type="entry name" value="Uridine Diphospho-n-acetylenolpyruvylglucosamine Reductase, domain 2"/>
    <property type="match status" value="1"/>
</dbReference>
<dbReference type="PANTHER" id="PTHR11748:SF111">
    <property type="entry name" value="D-LACTATE DEHYDROGENASE, MITOCHONDRIAL-RELATED"/>
    <property type="match status" value="1"/>
</dbReference>
<dbReference type="SUPFAM" id="SSF56176">
    <property type="entry name" value="FAD-binding/transporter-associated domain-like"/>
    <property type="match status" value="1"/>
</dbReference>
<keyword evidence="14" id="KW-1185">Reference proteome</keyword>
<sequence length="1000" mass="104679">MTHHSTVPGAIRDAVGDPKRLTTRLIDRAARAGDASHYLLTPSAVITAADAPEVGRILAAATASRTPVTIRSGGTSLSGQASTDGILIDVRQRFRTIDVLDGGERVRAGSGMTIAQVNNHLRRYRRRLGPDPASEAAATIGGVIANNSSGMACGTEQNTYRTLESMWLVLPTGTLIDTADPHADRRLRDLEPDIHDGLLRLRERIRSNPASVAAIRERFALKNTMGYGINAFLDAEHPIDILRLLIIGSEGTLGFVADATFRTVGVPPFVTTGLGVFPSLDAAARALPALVDSGAATLELMDSTSITVGQELADAPPEITGFRPDGEAALLIEYRAETAAALADQQAAAGRILAGQQLRDQVRFSEDPVGRASAWALRKGLYASVAGARPIGTTALLEDIVVPPASLADTCADLQDLFAEHRYGSSVIFGHAKDGNIHFMLTDRFEGDDALGRYDRFTESMVDLVLSHGGNLKAEHGTGRAMAPFVHRQYGDELYDVMVQLKRLIDPAGIMNPGVIISDDADAHMANIKLNPPVEDEVDRCVECGYCEPVCPSRDLTLTPRQRIVVRRAAEAALARGDLDTVAELRADYDYEGVQTCAVDGMCAVACPLGIDTGALVKRLRREKANPIHAAAWAGAARAWAPVSRGAAGALDAAGALPPSVPGGLSRAGRAVLGADVVPRYTPDLPGGGAARHLLGRTLGARDGDLVGIYLPACVSSMFGPADGCGSDSSCGDGGCSDGGCSGGERDRHGVAGALGTVLERVGLRVVIPDGIDTLCCATPWTSKGYAAGVGAMQRRVSGAVRRVVRELSAAGAPADLPIISDASSCTEGYASMLADQGFRVEDAVELVAREALPRLLCTGADGTAPTGAALQPQVEEIVLHPTCSSTQMGLNPALIKVAEAVADTVTVPAMWSCCGFAGDRGMLHPELTDAATADEAAEVRRGVDTADDRDAAELRGSGAARGSRAFASCNRTCEIGMSRATGEDYRHIIELLADAARAG</sequence>
<comment type="cofactor">
    <cofactor evidence="1">
        <name>FAD</name>
        <dbReference type="ChEBI" id="CHEBI:57692"/>
    </cofactor>
</comment>
<gene>
    <name evidence="13" type="ORF">FHX50_001787</name>
</gene>
<dbReference type="InterPro" id="IPR004113">
    <property type="entry name" value="FAD-bd_oxidored_4_C"/>
</dbReference>
<dbReference type="Gene3D" id="3.30.70.2740">
    <property type="match status" value="1"/>
</dbReference>
<evidence type="ECO:0000313" key="14">
    <source>
        <dbReference type="Proteomes" id="UP000568050"/>
    </source>
</evidence>
<name>A0A839QXD9_9MICO</name>
<reference evidence="13 14" key="1">
    <citation type="submission" date="2020-08" db="EMBL/GenBank/DDBJ databases">
        <title>Sequencing the genomes of 1000 actinobacteria strains.</title>
        <authorList>
            <person name="Klenk H.-P."/>
        </authorList>
    </citation>
    <scope>NUCLEOTIDE SEQUENCE [LARGE SCALE GENOMIC DNA]</scope>
    <source>
        <strain evidence="13 14">DSM 23040</strain>
    </source>
</reference>
<dbReference type="Gene3D" id="1.10.45.10">
    <property type="entry name" value="Vanillyl-alcohol Oxidase, Chain A, domain 4"/>
    <property type="match status" value="1"/>
</dbReference>
<dbReference type="RefSeq" id="WP_183376722.1">
    <property type="nucleotide sequence ID" value="NZ_CBCSFZ010000011.1"/>
</dbReference>
<dbReference type="EMBL" id="JACHWP010000006">
    <property type="protein sequence ID" value="MBB3023490.1"/>
    <property type="molecule type" value="Genomic_DNA"/>
</dbReference>
<evidence type="ECO:0000259" key="12">
    <source>
        <dbReference type="PROSITE" id="PS51387"/>
    </source>
</evidence>
<evidence type="ECO:0000256" key="8">
    <source>
        <dbReference type="ARBA" id="ARBA00023004"/>
    </source>
</evidence>
<dbReference type="InterPro" id="IPR016166">
    <property type="entry name" value="FAD-bd_PCMH"/>
</dbReference>
<evidence type="ECO:0000256" key="4">
    <source>
        <dbReference type="ARBA" id="ARBA00022723"/>
    </source>
</evidence>
<dbReference type="InterPro" id="IPR016167">
    <property type="entry name" value="FAD-bd_PCMH_sub1"/>
</dbReference>
<keyword evidence="9" id="KW-0411">Iron-sulfur</keyword>
<dbReference type="GO" id="GO:0071949">
    <property type="term" value="F:FAD binding"/>
    <property type="evidence" value="ECO:0007669"/>
    <property type="project" value="InterPro"/>
</dbReference>
<evidence type="ECO:0000256" key="5">
    <source>
        <dbReference type="ARBA" id="ARBA00022827"/>
    </source>
</evidence>
<dbReference type="InterPro" id="IPR016164">
    <property type="entry name" value="FAD-linked_Oxase-like_C"/>
</dbReference>
<dbReference type="Pfam" id="PF01565">
    <property type="entry name" value="FAD_binding_4"/>
    <property type="match status" value="1"/>
</dbReference>
<dbReference type="PANTHER" id="PTHR11748">
    <property type="entry name" value="D-LACTATE DEHYDROGENASE"/>
    <property type="match status" value="1"/>
</dbReference>
<dbReference type="GO" id="GO:0051536">
    <property type="term" value="F:iron-sulfur cluster binding"/>
    <property type="evidence" value="ECO:0007669"/>
    <property type="project" value="UniProtKB-KW"/>
</dbReference>
<dbReference type="PROSITE" id="PS00198">
    <property type="entry name" value="4FE4S_FER_1"/>
    <property type="match status" value="1"/>
</dbReference>
<accession>A0A839QXD9</accession>
<dbReference type="Proteomes" id="UP000568050">
    <property type="component" value="Unassembled WGS sequence"/>
</dbReference>
<keyword evidence="8" id="KW-0408">Iron</keyword>
<evidence type="ECO:0000256" key="9">
    <source>
        <dbReference type="ARBA" id="ARBA00023014"/>
    </source>
</evidence>
<evidence type="ECO:0000256" key="3">
    <source>
        <dbReference type="ARBA" id="ARBA00022630"/>
    </source>
</evidence>
<proteinExistence type="inferred from homology"/>
<keyword evidence="3" id="KW-0285">Flavoprotein</keyword>
<dbReference type="GO" id="GO:0046872">
    <property type="term" value="F:metal ion binding"/>
    <property type="evidence" value="ECO:0007669"/>
    <property type="project" value="UniProtKB-KW"/>
</dbReference>
<feature type="domain" description="4Fe-4S ferredoxin-type" evidence="11">
    <location>
        <begin position="531"/>
        <end position="561"/>
    </location>
</feature>
<dbReference type="EC" id="1.1.2.4" evidence="10"/>
<evidence type="ECO:0000256" key="10">
    <source>
        <dbReference type="ARBA" id="ARBA00038897"/>
    </source>
</evidence>